<gene>
    <name evidence="3" type="ORF">KEC56_02000</name>
</gene>
<dbReference type="EC" id="1.1.1.47" evidence="3"/>
<dbReference type="RefSeq" id="WP_227529602.1">
    <property type="nucleotide sequence ID" value="NZ_JAGTTM010000001.1"/>
</dbReference>
<dbReference type="Pfam" id="PF13561">
    <property type="entry name" value="adh_short_C2"/>
    <property type="match status" value="1"/>
</dbReference>
<keyword evidence="2 3" id="KW-0560">Oxidoreductase</keyword>
<dbReference type="FunFam" id="3.40.50.720:FF:000084">
    <property type="entry name" value="Short-chain dehydrogenase reductase"/>
    <property type="match status" value="1"/>
</dbReference>
<dbReference type="EMBL" id="JAGTTM010000001">
    <property type="protein sequence ID" value="MCC2028311.1"/>
    <property type="molecule type" value="Genomic_DNA"/>
</dbReference>
<accession>A0A9X1LME2</accession>
<sequence>MSVMDTFALTDRTALVTGATRGLGREFARALAEAGADVVVHGRDEAAACETAAEIEAVGRRAWVVLGDLTERESVDRIAAEAIEAAGGNLDILINNAGACIHRPALEVTDDEWSHVIDTNVTALWRMSQTVGAHMVARGSGSIVNVGSISAQIVNRPQFQPAYNASKAAVHHLTKSLAAEWAPSGVRVNAVAPGYIKTDMSPVDEPKYRRFWIEDSAQQRYATPSEVSPSVVFLASDAASFMSGTVLVVDGGYTLF</sequence>
<evidence type="ECO:0000313" key="4">
    <source>
        <dbReference type="Proteomes" id="UP001139289"/>
    </source>
</evidence>
<dbReference type="Proteomes" id="UP001139289">
    <property type="component" value="Unassembled WGS sequence"/>
</dbReference>
<organism evidence="3 4">
    <name type="scientific">Microbacterium tenebrionis</name>
    <dbReference type="NCBI Taxonomy" id="2830665"/>
    <lineage>
        <taxon>Bacteria</taxon>
        <taxon>Bacillati</taxon>
        <taxon>Actinomycetota</taxon>
        <taxon>Actinomycetes</taxon>
        <taxon>Micrococcales</taxon>
        <taxon>Microbacteriaceae</taxon>
        <taxon>Microbacterium</taxon>
    </lineage>
</organism>
<dbReference type="PRINTS" id="PR00080">
    <property type="entry name" value="SDRFAMILY"/>
</dbReference>
<name>A0A9X1LME2_9MICO</name>
<proteinExistence type="inferred from homology"/>
<evidence type="ECO:0000256" key="2">
    <source>
        <dbReference type="ARBA" id="ARBA00023002"/>
    </source>
</evidence>
<dbReference type="GO" id="GO:0047936">
    <property type="term" value="F:glucose 1-dehydrogenase [NAD(P)+] activity"/>
    <property type="evidence" value="ECO:0007669"/>
    <property type="project" value="UniProtKB-EC"/>
</dbReference>
<reference evidence="3" key="1">
    <citation type="submission" date="2021-04" db="EMBL/GenBank/DDBJ databases">
        <title>Microbacterium tenobrionis sp. nov. and Microbacterium allomyrinae sp. nov., isolated from larvae of Tenobrio molitor and Allomyrina dichotoma, respectively.</title>
        <authorList>
            <person name="Lee S.D."/>
        </authorList>
    </citation>
    <scope>NUCLEOTIDE SEQUENCE</scope>
    <source>
        <strain evidence="3">YMB-B2</strain>
    </source>
</reference>
<comment type="similarity">
    <text evidence="1">Belongs to the short-chain dehydrogenases/reductases (SDR) family.</text>
</comment>
<dbReference type="InterPro" id="IPR020904">
    <property type="entry name" value="Sc_DH/Rdtase_CS"/>
</dbReference>
<dbReference type="SUPFAM" id="SSF51735">
    <property type="entry name" value="NAD(P)-binding Rossmann-fold domains"/>
    <property type="match status" value="1"/>
</dbReference>
<keyword evidence="4" id="KW-1185">Reference proteome</keyword>
<dbReference type="InterPro" id="IPR002347">
    <property type="entry name" value="SDR_fam"/>
</dbReference>
<dbReference type="PANTHER" id="PTHR42760:SF115">
    <property type="entry name" value="3-OXOACYL-[ACYL-CARRIER-PROTEIN] REDUCTASE FABG"/>
    <property type="match status" value="1"/>
</dbReference>
<evidence type="ECO:0000256" key="1">
    <source>
        <dbReference type="ARBA" id="ARBA00006484"/>
    </source>
</evidence>
<dbReference type="PANTHER" id="PTHR42760">
    <property type="entry name" value="SHORT-CHAIN DEHYDROGENASES/REDUCTASES FAMILY MEMBER"/>
    <property type="match status" value="1"/>
</dbReference>
<dbReference type="Gene3D" id="3.40.50.720">
    <property type="entry name" value="NAD(P)-binding Rossmann-like Domain"/>
    <property type="match status" value="1"/>
</dbReference>
<dbReference type="PROSITE" id="PS00061">
    <property type="entry name" value="ADH_SHORT"/>
    <property type="match status" value="1"/>
</dbReference>
<protein>
    <submittedName>
        <fullName evidence="3">Glucose 1-dehydrogenase</fullName>
        <ecNumber evidence="3">1.1.1.47</ecNumber>
    </submittedName>
</protein>
<dbReference type="InterPro" id="IPR036291">
    <property type="entry name" value="NAD(P)-bd_dom_sf"/>
</dbReference>
<evidence type="ECO:0000313" key="3">
    <source>
        <dbReference type="EMBL" id="MCC2028311.1"/>
    </source>
</evidence>
<dbReference type="PRINTS" id="PR00081">
    <property type="entry name" value="GDHRDH"/>
</dbReference>
<dbReference type="NCBIfam" id="NF005559">
    <property type="entry name" value="PRK07231.1"/>
    <property type="match status" value="1"/>
</dbReference>
<comment type="caution">
    <text evidence="3">The sequence shown here is derived from an EMBL/GenBank/DDBJ whole genome shotgun (WGS) entry which is preliminary data.</text>
</comment>
<dbReference type="AlphaFoldDB" id="A0A9X1LME2"/>